<name>A0A4P6YB91_9FLAO</name>
<dbReference type="PANTHER" id="PTHR10963:SF24">
    <property type="entry name" value="GLYCOSIDASE C21B10.07-RELATED"/>
    <property type="match status" value="1"/>
</dbReference>
<dbReference type="GO" id="GO:0009251">
    <property type="term" value="P:glucan catabolic process"/>
    <property type="evidence" value="ECO:0007669"/>
    <property type="project" value="TreeGrafter"/>
</dbReference>
<dbReference type="PROSITE" id="PS51257">
    <property type="entry name" value="PROKAR_LIPOPROTEIN"/>
    <property type="match status" value="1"/>
</dbReference>
<accession>A0A4P6YB91</accession>
<dbReference type="AlphaFoldDB" id="A0A4P6YB91"/>
<dbReference type="InterPro" id="IPR050546">
    <property type="entry name" value="Glycosyl_Hydrlase_16"/>
</dbReference>
<dbReference type="PROSITE" id="PS51762">
    <property type="entry name" value="GH16_2"/>
    <property type="match status" value="1"/>
</dbReference>
<dbReference type="EMBL" id="CP037933">
    <property type="protein sequence ID" value="QBN20319.1"/>
    <property type="molecule type" value="Genomic_DNA"/>
</dbReference>
<protein>
    <submittedName>
        <fullName evidence="3">Glycosyl hydrolase family protein</fullName>
    </submittedName>
</protein>
<dbReference type="KEGG" id="fnk:E1750_16470"/>
<dbReference type="GO" id="GO:0004553">
    <property type="term" value="F:hydrolase activity, hydrolyzing O-glycosyl compounds"/>
    <property type="evidence" value="ECO:0007669"/>
    <property type="project" value="InterPro"/>
</dbReference>
<evidence type="ECO:0000259" key="2">
    <source>
        <dbReference type="PROSITE" id="PS51762"/>
    </source>
</evidence>
<dbReference type="Gene3D" id="2.60.120.200">
    <property type="match status" value="1"/>
</dbReference>
<dbReference type="OrthoDB" id="9809583at2"/>
<evidence type="ECO:0000256" key="1">
    <source>
        <dbReference type="ARBA" id="ARBA00006865"/>
    </source>
</evidence>
<dbReference type="Pfam" id="PF00722">
    <property type="entry name" value="Glyco_hydro_16"/>
    <property type="match status" value="1"/>
</dbReference>
<proteinExistence type="inferred from homology"/>
<evidence type="ECO:0000313" key="4">
    <source>
        <dbReference type="Proteomes" id="UP000291124"/>
    </source>
</evidence>
<feature type="domain" description="GH16" evidence="2">
    <location>
        <begin position="23"/>
        <end position="302"/>
    </location>
</feature>
<dbReference type="PANTHER" id="PTHR10963">
    <property type="entry name" value="GLYCOSYL HYDROLASE-RELATED"/>
    <property type="match status" value="1"/>
</dbReference>
<comment type="similarity">
    <text evidence="1">Belongs to the glycosyl hydrolase 16 family.</text>
</comment>
<sequence length="303" mass="34358">MKKQILLFLGFLIVLTIGCKSKHGISTAKNPAFVDKETPNSAKPFIVSDSTSTKTKKSNWKLVFSDEFNDTKIDTSKWNVENAPKKRVDIMLYSNDDQVQEKDGKAYIYYSKSSLNDTTYMAGRFNSNKKYAPTYGYFETRMHLVKPDGYQSAFWMMPEGNGMASTTTPDGTANDGAEIDIVEGNKLRSYSLGLHWDGYAKPAHKGTGSNIKKPNIHDTEYHIFALEWTPTYLKFYCDGKVVKEITDPKAIPQVAEYLYFSGSCFGKNDWLQGDVRKNDFIQKGGVAEAYIDYVRVYQTKEIK</sequence>
<organism evidence="3 4">
    <name type="scientific">Flavobacterium nackdongense</name>
    <dbReference type="NCBI Taxonomy" id="2547394"/>
    <lineage>
        <taxon>Bacteria</taxon>
        <taxon>Pseudomonadati</taxon>
        <taxon>Bacteroidota</taxon>
        <taxon>Flavobacteriia</taxon>
        <taxon>Flavobacteriales</taxon>
        <taxon>Flavobacteriaceae</taxon>
        <taxon>Flavobacterium</taxon>
    </lineage>
</organism>
<reference evidence="4" key="1">
    <citation type="submission" date="2019-03" db="EMBL/GenBank/DDBJ databases">
        <title>Flavobacterium sp.</title>
        <authorList>
            <person name="Kim H."/>
        </authorList>
    </citation>
    <scope>NUCLEOTIDE SEQUENCE [LARGE SCALE GENOMIC DNA]</scope>
    <source>
        <strain evidence="4">GS13</strain>
    </source>
</reference>
<dbReference type="SUPFAM" id="SSF49899">
    <property type="entry name" value="Concanavalin A-like lectins/glucanases"/>
    <property type="match status" value="1"/>
</dbReference>
<dbReference type="RefSeq" id="WP_133277819.1">
    <property type="nucleotide sequence ID" value="NZ_CP037933.1"/>
</dbReference>
<keyword evidence="4" id="KW-1185">Reference proteome</keyword>
<dbReference type="InterPro" id="IPR013320">
    <property type="entry name" value="ConA-like_dom_sf"/>
</dbReference>
<gene>
    <name evidence="3" type="ORF">E1750_16470</name>
</gene>
<dbReference type="CDD" id="cd00413">
    <property type="entry name" value="Glyco_hydrolase_16"/>
    <property type="match status" value="1"/>
</dbReference>
<evidence type="ECO:0000313" key="3">
    <source>
        <dbReference type="EMBL" id="QBN20319.1"/>
    </source>
</evidence>
<dbReference type="InterPro" id="IPR000757">
    <property type="entry name" value="Beta-glucanase-like"/>
</dbReference>
<keyword evidence="3" id="KW-0378">Hydrolase</keyword>
<dbReference type="Proteomes" id="UP000291124">
    <property type="component" value="Chromosome"/>
</dbReference>